<dbReference type="GO" id="GO:0010032">
    <property type="term" value="P:meiotic chromosome condensation"/>
    <property type="evidence" value="ECO:0007669"/>
    <property type="project" value="TreeGrafter"/>
</dbReference>
<dbReference type="PANTHER" id="PTHR14222">
    <property type="entry name" value="CONDENSIN"/>
    <property type="match status" value="1"/>
</dbReference>
<protein>
    <submittedName>
        <fullName evidence="9">Condensin-2 complex subunit D3</fullName>
    </submittedName>
</protein>
<dbReference type="GO" id="GO:0000796">
    <property type="term" value="C:condensin complex"/>
    <property type="evidence" value="ECO:0007669"/>
    <property type="project" value="TreeGrafter"/>
</dbReference>
<feature type="compositionally biased region" description="Basic and acidic residues" evidence="7">
    <location>
        <begin position="249"/>
        <end position="258"/>
    </location>
</feature>
<evidence type="ECO:0000256" key="6">
    <source>
        <dbReference type="ARBA" id="ARBA00023306"/>
    </source>
</evidence>
<feature type="compositionally biased region" description="Acidic residues" evidence="7">
    <location>
        <begin position="220"/>
        <end position="229"/>
    </location>
</feature>
<keyword evidence="6" id="KW-0131">Cell cycle</keyword>
<feature type="region of interest" description="Disordered" evidence="7">
    <location>
        <begin position="631"/>
        <end position="680"/>
    </location>
</feature>
<dbReference type="RefSeq" id="XP_020437098.1">
    <property type="nucleotide sequence ID" value="XM_020572981.1"/>
</dbReference>
<dbReference type="SUPFAM" id="SSF48371">
    <property type="entry name" value="ARM repeat"/>
    <property type="match status" value="1"/>
</dbReference>
<feature type="compositionally biased region" description="Low complexity" evidence="7">
    <location>
        <begin position="1015"/>
        <end position="1044"/>
    </location>
</feature>
<dbReference type="Gene3D" id="1.25.10.10">
    <property type="entry name" value="Leucine-rich Repeat Variant"/>
    <property type="match status" value="1"/>
</dbReference>
<feature type="compositionally biased region" description="Acidic residues" evidence="7">
    <location>
        <begin position="668"/>
        <end position="679"/>
    </location>
</feature>
<evidence type="ECO:0000259" key="8">
    <source>
        <dbReference type="Pfam" id="PF12717"/>
    </source>
</evidence>
<feature type="compositionally biased region" description="Acidic residues" evidence="7">
    <location>
        <begin position="1155"/>
        <end position="1174"/>
    </location>
</feature>
<feature type="compositionally biased region" description="Polar residues" evidence="7">
    <location>
        <begin position="638"/>
        <end position="651"/>
    </location>
</feature>
<proteinExistence type="predicted"/>
<dbReference type="GO" id="GO:0042393">
    <property type="term" value="F:histone binding"/>
    <property type="evidence" value="ECO:0007669"/>
    <property type="project" value="TreeGrafter"/>
</dbReference>
<dbReference type="GO" id="GO:0005634">
    <property type="term" value="C:nucleus"/>
    <property type="evidence" value="ECO:0007669"/>
    <property type="project" value="UniProtKB-SubCell"/>
</dbReference>
<reference evidence="9 10" key="1">
    <citation type="journal article" date="2011" name="Genome Res.">
        <title>Phylogeny-wide analysis of social amoeba genomes highlights ancient origins for complex intercellular communication.</title>
        <authorList>
            <person name="Heidel A.J."/>
            <person name="Lawal H.M."/>
            <person name="Felder M."/>
            <person name="Schilde C."/>
            <person name="Helps N.R."/>
            <person name="Tunggal B."/>
            <person name="Rivero F."/>
            <person name="John U."/>
            <person name="Schleicher M."/>
            <person name="Eichinger L."/>
            <person name="Platzer M."/>
            <person name="Noegel A.A."/>
            <person name="Schaap P."/>
            <person name="Gloeckner G."/>
        </authorList>
    </citation>
    <scope>NUCLEOTIDE SEQUENCE [LARGE SCALE GENOMIC DNA]</scope>
    <source>
        <strain evidence="10">ATCC 26659 / Pp 5 / PN500</strain>
    </source>
</reference>
<dbReference type="InterPro" id="IPR016024">
    <property type="entry name" value="ARM-type_fold"/>
</dbReference>
<keyword evidence="2" id="KW-0132">Cell division</keyword>
<feature type="region of interest" description="Disordered" evidence="7">
    <location>
        <begin position="216"/>
        <end position="258"/>
    </location>
</feature>
<organism evidence="9 10">
    <name type="scientific">Heterostelium pallidum (strain ATCC 26659 / Pp 5 / PN500)</name>
    <name type="common">Cellular slime mold</name>
    <name type="synonym">Polysphondylium pallidum</name>
    <dbReference type="NCBI Taxonomy" id="670386"/>
    <lineage>
        <taxon>Eukaryota</taxon>
        <taxon>Amoebozoa</taxon>
        <taxon>Evosea</taxon>
        <taxon>Eumycetozoa</taxon>
        <taxon>Dictyostelia</taxon>
        <taxon>Acytosteliales</taxon>
        <taxon>Acytosteliaceae</taxon>
        <taxon>Heterostelium</taxon>
    </lineage>
</organism>
<dbReference type="STRING" id="670386.D3B114"/>
<gene>
    <name evidence="9" type="ORF">PPL_01982</name>
</gene>
<dbReference type="Pfam" id="PF12717">
    <property type="entry name" value="Cnd1"/>
    <property type="match status" value="1"/>
</dbReference>
<dbReference type="PANTHER" id="PTHR14222:SF2">
    <property type="entry name" value="CONDENSIN COMPLEX SUBUNIT 1"/>
    <property type="match status" value="1"/>
</dbReference>
<dbReference type="FunCoup" id="D3B114">
    <property type="interactions" value="172"/>
</dbReference>
<keyword evidence="4" id="KW-0226">DNA condensation</keyword>
<name>D3B114_HETP5</name>
<keyword evidence="3" id="KW-0498">Mitosis</keyword>
<feature type="region of interest" description="Disordered" evidence="7">
    <location>
        <begin position="1001"/>
        <end position="1174"/>
    </location>
</feature>
<keyword evidence="10" id="KW-1185">Reference proteome</keyword>
<dbReference type="OMA" id="WITMANE"/>
<dbReference type="InterPro" id="IPR026971">
    <property type="entry name" value="CND1/NCAPD3"/>
</dbReference>
<evidence type="ECO:0000256" key="1">
    <source>
        <dbReference type="ARBA" id="ARBA00004123"/>
    </source>
</evidence>
<evidence type="ECO:0000256" key="7">
    <source>
        <dbReference type="SAM" id="MobiDB-lite"/>
    </source>
</evidence>
<sequence>MEFKIPVNYDDLLKIQDDNDDDTTTTTTTTNQQQFTVNRIIDVEALSESGQLKILDAIRDRIANDPIEITHHNNFDNLYFFIKSLASERIPLDVRNQVLNILQESIGRFVVVVRNLLRSNHTDASTDDIEQYKRKLVGNRYKNDILVAAKQRLTDKAALVRKNAIHLVYAVLENNNHSLDFSSEYFNGHYKKFQQLQQDLKNQDMNYFFEDLKSGKVQNDEEDDNDNESIDNNNNENEEDNVVTSTTTNKDELTPQQRYEKKIEKRPTKLPFLYPQKLKLNDKIFKECIADTPFEKSGSIHQTKWITNVYFNMRVWFQQAFEYIKQFDDCIDRLTELLSSAHQSDISETIRLIVLFNEYRISGARSLALTMFSLVFSKESAIVNETLEAFKRLLQPNGGSGGDNGHSSTHCYKVAKNLIDFTKDTTVGVFTSLEELIQQSLRKGVIQADVIDALWKIFARQIKQYNNKDDIRGAIVILSMIGGHDGKIISSKVNDIIKYGFDSKDFNDGHILRYSCIAIQKLRFKEGVLNPNTPRYKNDHEIIERLEKLVKQSADDVEKWIIFAEPTVTAIYMLSDQPDAIAGKIIASLESFSASDTTVASSGELCKLFFMLGHIALRQLEHIESVISEMKKKRQESGRSNTTAAATVDSTNKSKSSKKKSNKKDGKEDAEDEQEVEEDTMLKELGSEEAEAENEEDKLQEGAEKDLVDERHIIGRYIPMIRDICLHYREYNDRQLQSIATLTLVKLMCVQSDLCSKQLPLIFTILKESPYDNVKCNIIIGLGDLVVRFPNLIEPYSKHIYERLRDANADVRNTTVMVLTHLILNGMLKPKSHISEMAICIEDAEPMVQQNTKLFFTNLSQKGNELYNYLPEVISKLTTDTTILMSNDKIREILKFMFSFITKDRQNESLIERIVQRFKTAQNITEAQNISYCLQILPFTENALKKLLENFKVYQDKLFDEEVNKNMCSIITKSKKATINKSNELKQTLVELESKFNKENLEKEAEDEGLPLLPSSATAAAATSTSKNKKTTTSSRNTKAAAKTKTTKNNKKNNKQDKMDIDGSDDDDESEEEADDDEDDDDEDDSPPPPKQSRSKKAAAPAKPTTTSSKKAAAASKKPSAPTPKKPAAAKRKPAAKKKVESDSDESMEDLTSSESEESESEISESEISESESD</sequence>
<dbReference type="Proteomes" id="UP000001396">
    <property type="component" value="Unassembled WGS sequence"/>
</dbReference>
<dbReference type="AlphaFoldDB" id="D3B114"/>
<evidence type="ECO:0000313" key="9">
    <source>
        <dbReference type="EMBL" id="EFA84988.1"/>
    </source>
</evidence>
<feature type="compositionally biased region" description="Acidic residues" evidence="7">
    <location>
        <begin position="1062"/>
        <end position="1086"/>
    </location>
</feature>
<dbReference type="GO" id="GO:0000779">
    <property type="term" value="C:condensed chromosome, centromeric region"/>
    <property type="evidence" value="ECO:0007669"/>
    <property type="project" value="TreeGrafter"/>
</dbReference>
<evidence type="ECO:0000256" key="4">
    <source>
        <dbReference type="ARBA" id="ARBA00023067"/>
    </source>
</evidence>
<accession>D3B114</accession>
<evidence type="ECO:0000256" key="5">
    <source>
        <dbReference type="ARBA" id="ARBA00023242"/>
    </source>
</evidence>
<dbReference type="InParanoid" id="D3B114"/>
<dbReference type="EMBL" id="ADBJ01000008">
    <property type="protein sequence ID" value="EFA84988.1"/>
    <property type="molecule type" value="Genomic_DNA"/>
</dbReference>
<dbReference type="GO" id="GO:0051301">
    <property type="term" value="P:cell division"/>
    <property type="evidence" value="ECO:0007669"/>
    <property type="project" value="UniProtKB-KW"/>
</dbReference>
<keyword evidence="5" id="KW-0539">Nucleus</keyword>
<dbReference type="InterPro" id="IPR011989">
    <property type="entry name" value="ARM-like"/>
</dbReference>
<dbReference type="GO" id="GO:0007076">
    <property type="term" value="P:mitotic chromosome condensation"/>
    <property type="evidence" value="ECO:0007669"/>
    <property type="project" value="InterPro"/>
</dbReference>
<evidence type="ECO:0000256" key="3">
    <source>
        <dbReference type="ARBA" id="ARBA00022776"/>
    </source>
</evidence>
<dbReference type="InterPro" id="IPR032682">
    <property type="entry name" value="Cnd1_C"/>
</dbReference>
<feature type="compositionally biased region" description="Basic residues" evidence="7">
    <location>
        <begin position="1128"/>
        <end position="1137"/>
    </location>
</feature>
<evidence type="ECO:0000256" key="2">
    <source>
        <dbReference type="ARBA" id="ARBA00022618"/>
    </source>
</evidence>
<feature type="domain" description="Condensin complex subunit 1 C-terminal" evidence="8">
    <location>
        <begin position="774"/>
        <end position="935"/>
    </location>
</feature>
<comment type="caution">
    <text evidence="9">The sequence shown here is derived from an EMBL/GenBank/DDBJ whole genome shotgun (WGS) entry which is preliminary data.</text>
</comment>
<evidence type="ECO:0000313" key="10">
    <source>
        <dbReference type="Proteomes" id="UP000001396"/>
    </source>
</evidence>
<comment type="subcellular location">
    <subcellularLocation>
        <location evidence="1">Nucleus</location>
    </subcellularLocation>
</comment>
<dbReference type="GeneID" id="31357508"/>
<feature type="compositionally biased region" description="Low complexity" evidence="7">
    <location>
        <begin position="1098"/>
        <end position="1120"/>
    </location>
</feature>